<name>A0AAV6NAP2_9ROSI</name>
<organism evidence="1 2">
    <name type="scientific">Cucurbita argyrosperma subsp. sororia</name>
    <dbReference type="NCBI Taxonomy" id="37648"/>
    <lineage>
        <taxon>Eukaryota</taxon>
        <taxon>Viridiplantae</taxon>
        <taxon>Streptophyta</taxon>
        <taxon>Embryophyta</taxon>
        <taxon>Tracheophyta</taxon>
        <taxon>Spermatophyta</taxon>
        <taxon>Magnoliopsida</taxon>
        <taxon>eudicotyledons</taxon>
        <taxon>Gunneridae</taxon>
        <taxon>Pentapetalae</taxon>
        <taxon>rosids</taxon>
        <taxon>fabids</taxon>
        <taxon>Cucurbitales</taxon>
        <taxon>Cucurbitaceae</taxon>
        <taxon>Cucurbiteae</taxon>
        <taxon>Cucurbita</taxon>
    </lineage>
</organism>
<dbReference type="EMBL" id="JAGKQH010000007">
    <property type="protein sequence ID" value="KAG6595096.1"/>
    <property type="molecule type" value="Genomic_DNA"/>
</dbReference>
<proteinExistence type="predicted"/>
<dbReference type="Proteomes" id="UP000685013">
    <property type="component" value="Chromosome 7"/>
</dbReference>
<keyword evidence="2" id="KW-1185">Reference proteome</keyword>
<comment type="caution">
    <text evidence="1">The sequence shown here is derived from an EMBL/GenBank/DDBJ whole genome shotgun (WGS) entry which is preliminary data.</text>
</comment>
<dbReference type="AlphaFoldDB" id="A0AAV6NAP2"/>
<sequence length="111" mass="12739">MFQLLTEFSNHISIPTTTTQSAIRDNGENQKPDIQGKLIDNARFQKRSNRGENLVETYTGKIRKYMDQKFFYIVFSIGVVLVVRSQKNGIVQNGANNLLLWPVAERHGQRV</sequence>
<gene>
    <name evidence="1" type="ORF">SDJN03_11649</name>
</gene>
<feature type="non-terminal residue" evidence="1">
    <location>
        <position position="1"/>
    </location>
</feature>
<reference evidence="1 2" key="1">
    <citation type="journal article" date="2021" name="Hortic Res">
        <title>The domestication of Cucurbita argyrosperma as revealed by the genome of its wild relative.</title>
        <authorList>
            <person name="Barrera-Redondo J."/>
            <person name="Sanchez-de la Vega G."/>
            <person name="Aguirre-Liguori J.A."/>
            <person name="Castellanos-Morales G."/>
            <person name="Gutierrez-Guerrero Y.T."/>
            <person name="Aguirre-Dugua X."/>
            <person name="Aguirre-Planter E."/>
            <person name="Tenaillon M.I."/>
            <person name="Lira-Saade R."/>
            <person name="Eguiarte L.E."/>
        </authorList>
    </citation>
    <scope>NUCLEOTIDE SEQUENCE [LARGE SCALE GENOMIC DNA]</scope>
    <source>
        <strain evidence="1">JBR-2021</strain>
    </source>
</reference>
<evidence type="ECO:0000313" key="2">
    <source>
        <dbReference type="Proteomes" id="UP000685013"/>
    </source>
</evidence>
<accession>A0AAV6NAP2</accession>
<protein>
    <submittedName>
        <fullName evidence="1">Uncharacterized protein</fullName>
    </submittedName>
</protein>
<evidence type="ECO:0000313" key="1">
    <source>
        <dbReference type="EMBL" id="KAG6595096.1"/>
    </source>
</evidence>